<dbReference type="AlphaFoldDB" id="A0A3B0R7P2"/>
<sequence>MAVSSNFPEPDDLIDTAVFHIVDTACFLWETMDDAYVIYDKRSGHSQVLNDFAREIFALFEDGPSSLPDLLIAFEEILERPVEDELKQQIRQTIVIFDSMGLIEPIMSEQEK</sequence>
<organism evidence="1">
    <name type="scientific">hydrothermal vent metagenome</name>
    <dbReference type="NCBI Taxonomy" id="652676"/>
    <lineage>
        <taxon>unclassified sequences</taxon>
        <taxon>metagenomes</taxon>
        <taxon>ecological metagenomes</taxon>
    </lineage>
</organism>
<evidence type="ECO:0000313" key="1">
    <source>
        <dbReference type="EMBL" id="VAV88131.1"/>
    </source>
</evidence>
<dbReference type="EMBL" id="UOED01000031">
    <property type="protein sequence ID" value="VAV88131.1"/>
    <property type="molecule type" value="Genomic_DNA"/>
</dbReference>
<gene>
    <name evidence="1" type="ORF">MNBD_ALPHA02-1667</name>
</gene>
<protein>
    <submittedName>
        <fullName evidence="1">Uncharacterized protein</fullName>
    </submittedName>
</protein>
<accession>A0A3B0R7P2</accession>
<dbReference type="InterPro" id="IPR027599">
    <property type="entry name" value="PqqD-rel_X"/>
</dbReference>
<proteinExistence type="predicted"/>
<dbReference type="NCBIfam" id="TIGR04353">
    <property type="entry name" value="PqqD_rel_X"/>
    <property type="match status" value="1"/>
</dbReference>
<name>A0A3B0R7P2_9ZZZZ</name>
<reference evidence="1" key="1">
    <citation type="submission" date="2018-06" db="EMBL/GenBank/DDBJ databases">
        <authorList>
            <person name="Zhirakovskaya E."/>
        </authorList>
    </citation>
    <scope>NUCLEOTIDE SEQUENCE</scope>
</reference>